<feature type="compositionally biased region" description="Polar residues" evidence="1">
    <location>
        <begin position="167"/>
        <end position="177"/>
    </location>
</feature>
<feature type="chain" id="PRO_5037136954" evidence="2">
    <location>
        <begin position="20"/>
        <end position="177"/>
    </location>
</feature>
<sequence length="177" mass="17060">MAVSVPVSAMVSVSHCAGAASVAVPPLSLPPVRSAPISGPTAVSSAGAAASAKQSARGACPTSSPTPAVPPDIPALSAVLTHALSRVRVSGAAVRSAIMYAVVMAGATNTPASAVSPANTYRFGASPAVASTSASPAASTARRERSEPRQSTAPYTSPPTALPAESAASTQGTAPGC</sequence>
<organism evidence="3 4">
    <name type="scientific">Streptomyces inusitatus</name>
    <dbReference type="NCBI Taxonomy" id="68221"/>
    <lineage>
        <taxon>Bacteria</taxon>
        <taxon>Bacillati</taxon>
        <taxon>Actinomycetota</taxon>
        <taxon>Actinomycetes</taxon>
        <taxon>Kitasatosporales</taxon>
        <taxon>Streptomycetaceae</taxon>
        <taxon>Streptomyces</taxon>
    </lineage>
</organism>
<evidence type="ECO:0000256" key="1">
    <source>
        <dbReference type="SAM" id="MobiDB-lite"/>
    </source>
</evidence>
<evidence type="ECO:0000313" key="4">
    <source>
        <dbReference type="Proteomes" id="UP000630936"/>
    </source>
</evidence>
<accession>A0A918V4S0</accession>
<keyword evidence="2" id="KW-0732">Signal</keyword>
<gene>
    <name evidence="3" type="ORF">GCM10010387_67190</name>
</gene>
<evidence type="ECO:0000313" key="3">
    <source>
        <dbReference type="EMBL" id="GGZ64520.1"/>
    </source>
</evidence>
<proteinExistence type="predicted"/>
<comment type="caution">
    <text evidence="3">The sequence shown here is derived from an EMBL/GenBank/DDBJ whole genome shotgun (WGS) entry which is preliminary data.</text>
</comment>
<reference evidence="3" key="1">
    <citation type="journal article" date="2014" name="Int. J. Syst. Evol. Microbiol.">
        <title>Complete genome sequence of Corynebacterium casei LMG S-19264T (=DSM 44701T), isolated from a smear-ripened cheese.</title>
        <authorList>
            <consortium name="US DOE Joint Genome Institute (JGI-PGF)"/>
            <person name="Walter F."/>
            <person name="Albersmeier A."/>
            <person name="Kalinowski J."/>
            <person name="Ruckert C."/>
        </authorList>
    </citation>
    <scope>NUCLEOTIDE SEQUENCE</scope>
    <source>
        <strain evidence="3">JCM 4988</strain>
    </source>
</reference>
<dbReference type="AlphaFoldDB" id="A0A918V4S0"/>
<protein>
    <submittedName>
        <fullName evidence="3">Uncharacterized protein</fullName>
    </submittedName>
</protein>
<reference evidence="3" key="2">
    <citation type="submission" date="2020-09" db="EMBL/GenBank/DDBJ databases">
        <authorList>
            <person name="Sun Q."/>
            <person name="Ohkuma M."/>
        </authorList>
    </citation>
    <scope>NUCLEOTIDE SEQUENCE</scope>
    <source>
        <strain evidence="3">JCM 4988</strain>
    </source>
</reference>
<keyword evidence="4" id="KW-1185">Reference proteome</keyword>
<evidence type="ECO:0000256" key="2">
    <source>
        <dbReference type="SAM" id="SignalP"/>
    </source>
</evidence>
<feature type="region of interest" description="Disordered" evidence="1">
    <location>
        <begin position="127"/>
        <end position="177"/>
    </location>
</feature>
<name>A0A918V4S0_9ACTN</name>
<feature type="signal peptide" evidence="2">
    <location>
        <begin position="1"/>
        <end position="19"/>
    </location>
</feature>
<dbReference type="Proteomes" id="UP000630936">
    <property type="component" value="Unassembled WGS sequence"/>
</dbReference>
<feature type="compositionally biased region" description="Low complexity" evidence="1">
    <location>
        <begin position="127"/>
        <end position="140"/>
    </location>
</feature>
<dbReference type="EMBL" id="BMWG01000044">
    <property type="protein sequence ID" value="GGZ64520.1"/>
    <property type="molecule type" value="Genomic_DNA"/>
</dbReference>